<accession>A0A7M2HCJ1</accession>
<dbReference type="AlphaFoldDB" id="A0A7M2HCJ1"/>
<reference evidence="2 3" key="1">
    <citation type="submission" date="2020-10" db="EMBL/GenBank/DDBJ databases">
        <title>Complete genome sequence of Cupriavidus basilensis CCUG 49340T.</title>
        <authorList>
            <person name="Salva-Serra F."/>
            <person name="Donoso R.A."/>
            <person name="Cho K.H."/>
            <person name="Yoo J.A."/>
            <person name="Lee K."/>
            <person name="Yoon S.-H."/>
            <person name="Perez-Pantoja D."/>
            <person name="Moore E.R.B."/>
        </authorList>
    </citation>
    <scope>NUCLEOTIDE SEQUENCE [LARGE SCALE GENOMIC DNA]</scope>
    <source>
        <strain evidence="3">CCUG 49340</strain>
        <plasmid evidence="2 3">pRK1-2</plasmid>
    </source>
</reference>
<dbReference type="Gene3D" id="3.40.190.10">
    <property type="entry name" value="Periplasmic binding protein-like II"/>
    <property type="match status" value="1"/>
</dbReference>
<gene>
    <name evidence="2" type="ORF">F7R26_038725</name>
</gene>
<protein>
    <submittedName>
        <fullName evidence="2">Uncharacterized protein</fullName>
    </submittedName>
</protein>
<evidence type="ECO:0000313" key="3">
    <source>
        <dbReference type="Proteomes" id="UP000397656"/>
    </source>
</evidence>
<evidence type="ECO:0000313" key="2">
    <source>
        <dbReference type="EMBL" id="QOT81942.1"/>
    </source>
</evidence>
<name>A0A7M2HCJ1_9BURK</name>
<dbReference type="PANTHER" id="PTHR42928:SF5">
    <property type="entry name" value="BLR1237 PROTEIN"/>
    <property type="match status" value="1"/>
</dbReference>
<keyword evidence="2" id="KW-0614">Plasmid</keyword>
<comment type="similarity">
    <text evidence="1">Belongs to the UPF0065 (bug) family.</text>
</comment>
<evidence type="ECO:0000256" key="1">
    <source>
        <dbReference type="ARBA" id="ARBA00006987"/>
    </source>
</evidence>
<organism evidence="2 3">
    <name type="scientific">Cupriavidus basilensis</name>
    <dbReference type="NCBI Taxonomy" id="68895"/>
    <lineage>
        <taxon>Bacteria</taxon>
        <taxon>Pseudomonadati</taxon>
        <taxon>Pseudomonadota</taxon>
        <taxon>Betaproteobacteria</taxon>
        <taxon>Burkholderiales</taxon>
        <taxon>Burkholderiaceae</taxon>
        <taxon>Cupriavidus</taxon>
    </lineage>
</organism>
<dbReference type="Gene3D" id="3.40.190.150">
    <property type="entry name" value="Bordetella uptake gene, domain 1"/>
    <property type="match status" value="1"/>
</dbReference>
<sequence length="116" mass="11781">MKLTHIPYKEASLAAVAVAANEVNLAAGSLSSLRPYLENGKIRLIAVTTRSRSPVVPNVPSVAESGVAGFDAAVGIGFALPPGASQDVASRLHESLTEAMAAPGGFAAAIRATNQE</sequence>
<dbReference type="InterPro" id="IPR042100">
    <property type="entry name" value="Bug_dom1"/>
</dbReference>
<dbReference type="InterPro" id="IPR005064">
    <property type="entry name" value="BUG"/>
</dbReference>
<dbReference type="PANTHER" id="PTHR42928">
    <property type="entry name" value="TRICARBOXYLATE-BINDING PROTEIN"/>
    <property type="match status" value="1"/>
</dbReference>
<dbReference type="Pfam" id="PF03401">
    <property type="entry name" value="TctC"/>
    <property type="match status" value="1"/>
</dbReference>
<proteinExistence type="inferred from homology"/>
<geneLocation type="plasmid" evidence="2 3">
    <name>pRK1-2</name>
</geneLocation>
<dbReference type="EMBL" id="CP062806">
    <property type="protein sequence ID" value="QOT81942.1"/>
    <property type="molecule type" value="Genomic_DNA"/>
</dbReference>
<dbReference type="Proteomes" id="UP000397656">
    <property type="component" value="Plasmid pRK1-2"/>
</dbReference>